<dbReference type="AlphaFoldDB" id="A0A1G1WAH1"/>
<evidence type="ECO:0000313" key="5">
    <source>
        <dbReference type="Proteomes" id="UP000177103"/>
    </source>
</evidence>
<accession>A0A1G1WAH1</accession>
<keyword evidence="2" id="KW-0472">Membrane</keyword>
<feature type="transmembrane region" description="Helical" evidence="2">
    <location>
        <begin position="513"/>
        <end position="533"/>
    </location>
</feature>
<evidence type="ECO:0000313" key="4">
    <source>
        <dbReference type="EMBL" id="OGY24673.1"/>
    </source>
</evidence>
<feature type="transmembrane region" description="Helical" evidence="2">
    <location>
        <begin position="586"/>
        <end position="603"/>
    </location>
</feature>
<dbReference type="Proteomes" id="UP000177103">
    <property type="component" value="Unassembled WGS sequence"/>
</dbReference>
<comment type="caution">
    <text evidence="4">The sequence shown here is derived from an EMBL/GenBank/DDBJ whole genome shotgun (WGS) entry which is preliminary data.</text>
</comment>
<reference evidence="4 5" key="1">
    <citation type="journal article" date="2016" name="Nat. Commun.">
        <title>Thousands of microbial genomes shed light on interconnected biogeochemical processes in an aquifer system.</title>
        <authorList>
            <person name="Anantharaman K."/>
            <person name="Brown C.T."/>
            <person name="Hug L.A."/>
            <person name="Sharon I."/>
            <person name="Castelle C.J."/>
            <person name="Probst A.J."/>
            <person name="Thomas B.C."/>
            <person name="Singh A."/>
            <person name="Wilkins M.J."/>
            <person name="Karaoz U."/>
            <person name="Brodie E.L."/>
            <person name="Williams K.H."/>
            <person name="Hubbard S.S."/>
            <person name="Banfield J.F."/>
        </authorList>
    </citation>
    <scope>NUCLEOTIDE SEQUENCE [LARGE SCALE GENOMIC DNA]</scope>
</reference>
<feature type="transmembrane region" description="Helical" evidence="2">
    <location>
        <begin position="686"/>
        <end position="714"/>
    </location>
</feature>
<dbReference type="EMBL" id="MHCQ01000017">
    <property type="protein sequence ID" value="OGY24673.1"/>
    <property type="molecule type" value="Genomic_DNA"/>
</dbReference>
<evidence type="ECO:0000256" key="2">
    <source>
        <dbReference type="SAM" id="Phobius"/>
    </source>
</evidence>
<dbReference type="PANTHER" id="PTHR21666:SF286">
    <property type="entry name" value="LIPOPROTEIN NLPD"/>
    <property type="match status" value="1"/>
</dbReference>
<feature type="domain" description="M23ase beta-sheet core" evidence="3">
    <location>
        <begin position="904"/>
        <end position="1011"/>
    </location>
</feature>
<organism evidence="4 5">
    <name type="scientific">Candidatus Woykebacteria bacterium RBG_13_40_7b</name>
    <dbReference type="NCBI Taxonomy" id="1802594"/>
    <lineage>
        <taxon>Bacteria</taxon>
        <taxon>Candidatus Woykeibacteriota</taxon>
    </lineage>
</organism>
<feature type="transmembrane region" description="Helical" evidence="2">
    <location>
        <begin position="658"/>
        <end position="680"/>
    </location>
</feature>
<dbReference type="InterPro" id="IPR050570">
    <property type="entry name" value="Cell_wall_metabolism_enzyme"/>
</dbReference>
<evidence type="ECO:0000259" key="3">
    <source>
        <dbReference type="Pfam" id="PF01551"/>
    </source>
</evidence>
<keyword evidence="2" id="KW-1133">Transmembrane helix</keyword>
<dbReference type="CDD" id="cd12797">
    <property type="entry name" value="M23_peptidase"/>
    <property type="match status" value="1"/>
</dbReference>
<evidence type="ECO:0000256" key="1">
    <source>
        <dbReference type="SAM" id="MobiDB-lite"/>
    </source>
</evidence>
<dbReference type="InterPro" id="IPR016047">
    <property type="entry name" value="M23ase_b-sheet_dom"/>
</dbReference>
<dbReference type="Gene3D" id="2.70.70.10">
    <property type="entry name" value="Glucose Permease (Domain IIA)"/>
    <property type="match status" value="1"/>
</dbReference>
<feature type="region of interest" description="Disordered" evidence="1">
    <location>
        <begin position="1"/>
        <end position="20"/>
    </location>
</feature>
<sequence>MARIIEAANPEEQTEIESATTSNSALASMASFHRNPNKWLLSRYLPRPLKAAYDHFYMMPEKGSLRWYSYTFKSVNRTRRFFEGQMFNLLRRTVGTSTGLFKQIEGQRWDAGKKEWVKENVYGFSPAVALGKAWRDWGDGIAKKYFDVDRSSHITRIKALKDKGWELGKERSGFGAAWARASFRGIAGDLVKRRDRATKSIFFTSQLGLRFRRLRKTDRGAEYDNALTVVWAMKLAFDLAFALLRLVGRYAVEAVPPARAVRNGLRKLNWTRLEAGAEEGKFLGRAARFTRLGFKTGTFAVKGGLWGTGVGWLAFGITGNPVIGGAVGASFFAGKVINYYSEWAVRQYAINPTTYAKNYWAMPKRMPWVWEAGPKNISKGPWIKGVSKGVPQNAFKVPVMGPTAAFLVVGGYFGLWAGVAAGVAMASSQIVWGTRQIWWEALKSRNVGWVLKVDGFFTVGRGSLIPRFFSAFGRIPATVFQFVNPGSLIATLVLSKLGIPFFGRIITMPWASLLAQVPIIGPFLSIMPVFGWLPFPEVGFWITVGAGGAWHYFLGRGAFFGGRFFGARLAFWLAKWGFSKLTISRVLIFFKGLNTGFWLYTAGEFAELALSFLGIKIPILSSWLGEILGGGYFAWRVGPTLIRTFGPFVYENFLGPGIWRAASLIGQGIGALSSITLGGILMGGFWLWSAAAITVVIAVPVAVIVGVVMVIAGAQQDPYGSAFMGGQLENPNIKLEKWVSAPGIAEAKSISLDNNPSVTLTYRITITNTSDVDREIALCRDTFKLSNSSNYLPEVSEPSPCISTTPIRVDETMTVIHSYQIPVSGFEFKDTILTNVFMICAPAVGEGISCDPVDGQNLNRASVAATVVIGKPPNIPPCGWPTNGMISWLFGPDYATDVEPLPNGHTGLDIQALGADWLNGQPVYATMTGKVVSSNWYSDHGGIVDVLQHMPDGSQIVTHYVHLDQATEGYWDDHVGEEIERGKYIGLTWPGYSGGTHLHYAIIIDGTHVNPLTYTPDPAGVIGTLVSAGSCDWLPHN</sequence>
<dbReference type="SUPFAM" id="SSF51261">
    <property type="entry name" value="Duplicated hybrid motif"/>
    <property type="match status" value="1"/>
</dbReference>
<name>A0A1G1WAH1_9BACT</name>
<dbReference type="Pfam" id="PF01551">
    <property type="entry name" value="Peptidase_M23"/>
    <property type="match status" value="1"/>
</dbReference>
<protein>
    <recommendedName>
        <fullName evidence="3">M23ase beta-sheet core domain-containing protein</fullName>
    </recommendedName>
</protein>
<keyword evidence="2" id="KW-0812">Transmembrane</keyword>
<dbReference type="InterPro" id="IPR011055">
    <property type="entry name" value="Dup_hybrid_motif"/>
</dbReference>
<feature type="transmembrane region" description="Helical" evidence="2">
    <location>
        <begin position="404"/>
        <end position="426"/>
    </location>
</feature>
<dbReference type="GO" id="GO:0004222">
    <property type="term" value="F:metalloendopeptidase activity"/>
    <property type="evidence" value="ECO:0007669"/>
    <property type="project" value="TreeGrafter"/>
</dbReference>
<dbReference type="PANTHER" id="PTHR21666">
    <property type="entry name" value="PEPTIDASE-RELATED"/>
    <property type="match status" value="1"/>
</dbReference>
<gene>
    <name evidence="4" type="ORF">A2Y57_00305</name>
</gene>
<proteinExistence type="predicted"/>